<evidence type="ECO:0000259" key="1">
    <source>
        <dbReference type="Pfam" id="PF14821"/>
    </source>
</evidence>
<dbReference type="SUPFAM" id="SSF53686">
    <property type="entry name" value="Tryptophan synthase beta subunit-like PLP-dependent enzymes"/>
    <property type="match status" value="1"/>
</dbReference>
<dbReference type="PANTHER" id="PTHR42690">
    <property type="entry name" value="THREONINE SYNTHASE FAMILY MEMBER"/>
    <property type="match status" value="1"/>
</dbReference>
<dbReference type="Gene3D" id="3.40.50.1100">
    <property type="match status" value="2"/>
</dbReference>
<dbReference type="Proteomes" id="UP001246372">
    <property type="component" value="Unassembled WGS sequence"/>
</dbReference>
<organism evidence="2 3">
    <name type="scientific">Roseateles aquae</name>
    <dbReference type="NCBI Taxonomy" id="3077235"/>
    <lineage>
        <taxon>Bacteria</taxon>
        <taxon>Pseudomonadati</taxon>
        <taxon>Pseudomonadota</taxon>
        <taxon>Betaproteobacteria</taxon>
        <taxon>Burkholderiales</taxon>
        <taxon>Sphaerotilaceae</taxon>
        <taxon>Roseateles</taxon>
    </lineage>
</organism>
<dbReference type="PANTHER" id="PTHR42690:SF1">
    <property type="entry name" value="THREONINE SYNTHASE-LIKE 2"/>
    <property type="match status" value="1"/>
</dbReference>
<feature type="domain" description="Threonine synthase N-terminal" evidence="1">
    <location>
        <begin position="2"/>
        <end position="79"/>
    </location>
</feature>
<dbReference type="InterPro" id="IPR036052">
    <property type="entry name" value="TrpB-like_PALP_sf"/>
</dbReference>
<evidence type="ECO:0000313" key="2">
    <source>
        <dbReference type="EMBL" id="MDT9000407.1"/>
    </source>
</evidence>
<dbReference type="GO" id="GO:0004795">
    <property type="term" value="F:threonine synthase activity"/>
    <property type="evidence" value="ECO:0007669"/>
    <property type="project" value="UniProtKB-EC"/>
</dbReference>
<keyword evidence="2" id="KW-0456">Lyase</keyword>
<accession>A0ABU3PCV6</accession>
<dbReference type="Pfam" id="PF24857">
    <property type="entry name" value="THR4_C"/>
    <property type="match status" value="1"/>
</dbReference>
<keyword evidence="3" id="KW-1185">Reference proteome</keyword>
<dbReference type="EMBL" id="JAVXZY010000005">
    <property type="protein sequence ID" value="MDT9000407.1"/>
    <property type="molecule type" value="Genomic_DNA"/>
</dbReference>
<dbReference type="InterPro" id="IPR037158">
    <property type="entry name" value="Thr_synth_N_sf"/>
</dbReference>
<dbReference type="EC" id="4.2.3.1" evidence="2"/>
<protein>
    <submittedName>
        <fullName evidence="2">Threonine synthase</fullName>
        <ecNumber evidence="2">4.2.3.1</ecNumber>
    </submittedName>
</protein>
<dbReference type="Gene3D" id="3.90.1380.10">
    <property type="entry name" value="Threonine synthase, N-terminal domain"/>
    <property type="match status" value="1"/>
</dbReference>
<evidence type="ECO:0000313" key="3">
    <source>
        <dbReference type="Proteomes" id="UP001246372"/>
    </source>
</evidence>
<reference evidence="2" key="1">
    <citation type="submission" date="2023-09" db="EMBL/GenBank/DDBJ databases">
        <title>Paucibacter sp. APW11 Genome sequencing and assembly.</title>
        <authorList>
            <person name="Kim I."/>
        </authorList>
    </citation>
    <scope>NUCLEOTIDE SEQUENCE</scope>
    <source>
        <strain evidence="2">APW11</strain>
    </source>
</reference>
<dbReference type="CDD" id="cd01560">
    <property type="entry name" value="Thr-synth_2"/>
    <property type="match status" value="1"/>
</dbReference>
<dbReference type="RefSeq" id="WP_315650981.1">
    <property type="nucleotide sequence ID" value="NZ_JAVXZY010000005.1"/>
</dbReference>
<dbReference type="InterPro" id="IPR029144">
    <property type="entry name" value="Thr_synth_N"/>
</dbReference>
<gene>
    <name evidence="2" type="ORF">RQP53_14120</name>
</gene>
<dbReference type="InterPro" id="IPR051166">
    <property type="entry name" value="Threonine_Synthase"/>
</dbReference>
<name>A0ABU3PCV6_9BURK</name>
<dbReference type="Pfam" id="PF14821">
    <property type="entry name" value="Thr_synth_N"/>
    <property type="match status" value="1"/>
</dbReference>
<sequence length="497" mass="54109">MKYISTRGDKTERRFCEILLEGLAPDGGLYLPVTYPLVDAATLARWRGLPYADLAFEILSLYIDDIPAEDLCAITRRTYTAEVFGTAEITPIKVLEPGLALEALSNGPTLAFKDMAMQLLGQLFEYELKRRGETLNILGATSGDTGSAAEYAMRGKEGVRVFMLSPAGRMSPFQQAQMFSLQDENIHNIAIEGVFDDCQDIVKAVSNDLAFKRQHKIGTVNSINWARLLAQVVYYFAGYFLATKDGAPSLRSASPPPEGAAPAWGGPAPADLADWPKVSFCVPSGNFGNVCAGHVARMMGLPIAHLVVATNENDVLDEFFRSGVYRPRGSAETHETSSPSMDISKASNFERFVFDLLGRDGARVQALFKTALESEGRFEISASEHAAIAGYGFQSGRSSHADRLATIRDCKARYGVVIDTHTADGLKVAQGLREPGTTMLVLETALPVKFAATIVEALGEEPPRPAHLQGIESLPKRVQQMPADAAQVKRYIERHVC</sequence>
<comment type="caution">
    <text evidence="2">The sequence shown here is derived from an EMBL/GenBank/DDBJ whole genome shotgun (WGS) entry which is preliminary data.</text>
</comment>
<proteinExistence type="predicted"/>